<comment type="caution">
    <text evidence="2">The sequence shown here is derived from an EMBL/GenBank/DDBJ whole genome shotgun (WGS) entry which is preliminary data.</text>
</comment>
<name>A0A8S3TXG9_MYTED</name>
<evidence type="ECO:0000313" key="2">
    <source>
        <dbReference type="EMBL" id="CAG2238318.1"/>
    </source>
</evidence>
<proteinExistence type="predicted"/>
<reference evidence="2" key="1">
    <citation type="submission" date="2021-03" db="EMBL/GenBank/DDBJ databases">
        <authorList>
            <person name="Bekaert M."/>
        </authorList>
    </citation>
    <scope>NUCLEOTIDE SEQUENCE</scope>
</reference>
<evidence type="ECO:0000256" key="1">
    <source>
        <dbReference type="SAM" id="MobiDB-lite"/>
    </source>
</evidence>
<dbReference type="AlphaFoldDB" id="A0A8S3TXG9"/>
<feature type="compositionally biased region" description="Acidic residues" evidence="1">
    <location>
        <begin position="100"/>
        <end position="116"/>
    </location>
</feature>
<dbReference type="EMBL" id="CAJPWZ010002422">
    <property type="protein sequence ID" value="CAG2238318.1"/>
    <property type="molecule type" value="Genomic_DNA"/>
</dbReference>
<organism evidence="2 3">
    <name type="scientific">Mytilus edulis</name>
    <name type="common">Blue mussel</name>
    <dbReference type="NCBI Taxonomy" id="6550"/>
    <lineage>
        <taxon>Eukaryota</taxon>
        <taxon>Metazoa</taxon>
        <taxon>Spiralia</taxon>
        <taxon>Lophotrochozoa</taxon>
        <taxon>Mollusca</taxon>
        <taxon>Bivalvia</taxon>
        <taxon>Autobranchia</taxon>
        <taxon>Pteriomorphia</taxon>
        <taxon>Mytilida</taxon>
        <taxon>Mytiloidea</taxon>
        <taxon>Mytilidae</taxon>
        <taxon>Mytilinae</taxon>
        <taxon>Mytilus</taxon>
    </lineage>
</organism>
<dbReference type="Proteomes" id="UP000683360">
    <property type="component" value="Unassembled WGS sequence"/>
</dbReference>
<gene>
    <name evidence="2" type="ORF">MEDL_50729</name>
</gene>
<protein>
    <submittedName>
        <fullName evidence="2">Uncharacterized protein</fullName>
    </submittedName>
</protein>
<sequence length="335" mass="39687">MPPKIKNVMKDIKAIDLLQKFHKYFIMEKNMNRPWSLQNPTKRLVKATGIKQTTLRRYLRDRNDPVQDVVKFLHRRALERELLKAQKIDESNKGEKCEDIDAVSDAKDDDQDEEEYGLSSPDEKVMKVNMAKFYLYGSISNILYRFNIQHTVQIQYPTYCTDSISIKLHIQYPTYCTDSVFNILYRFSIQHTVQIQYPAYCTDLVSNKLKRFNIQHTEKIQYQTYCTESIQYPTNCTDSISNKLQIPTNYICNIKQIVQIQYQTSYRFQQTVQMQYQTNCTDSISNKLQIPTNCTDAISNKLYRFNIKQATDSNKLYRCNIKQIIQIQYQTNYTD</sequence>
<feature type="region of interest" description="Disordered" evidence="1">
    <location>
        <begin position="94"/>
        <end position="119"/>
    </location>
</feature>
<accession>A0A8S3TXG9</accession>
<evidence type="ECO:0000313" key="3">
    <source>
        <dbReference type="Proteomes" id="UP000683360"/>
    </source>
</evidence>
<keyword evidence="3" id="KW-1185">Reference proteome</keyword>